<organism evidence="1 2">
    <name type="scientific">Flavobacterium algoritolerans</name>
    <dbReference type="NCBI Taxonomy" id="3041254"/>
    <lineage>
        <taxon>Bacteria</taxon>
        <taxon>Pseudomonadati</taxon>
        <taxon>Bacteroidota</taxon>
        <taxon>Flavobacteriia</taxon>
        <taxon>Flavobacteriales</taxon>
        <taxon>Flavobacteriaceae</taxon>
        <taxon>Flavobacterium</taxon>
    </lineage>
</organism>
<comment type="caution">
    <text evidence="1">The sequence shown here is derived from an EMBL/GenBank/DDBJ whole genome shotgun (WGS) entry which is preliminary data.</text>
</comment>
<dbReference type="EMBL" id="JASCRZ010000002">
    <property type="protein sequence ID" value="MDI5894358.1"/>
    <property type="molecule type" value="Genomic_DNA"/>
</dbReference>
<proteinExistence type="predicted"/>
<name>A0ABT6V809_9FLAO</name>
<dbReference type="Proteomes" id="UP001243403">
    <property type="component" value="Unassembled WGS sequence"/>
</dbReference>
<evidence type="ECO:0000313" key="2">
    <source>
        <dbReference type="Proteomes" id="UP001243403"/>
    </source>
</evidence>
<gene>
    <name evidence="1" type="ORF">QLS65_05605</name>
</gene>
<keyword evidence="2" id="KW-1185">Reference proteome</keyword>
<dbReference type="RefSeq" id="WP_282715815.1">
    <property type="nucleotide sequence ID" value="NZ_JASCRZ010000002.1"/>
</dbReference>
<accession>A0ABT6V809</accession>
<reference evidence="1 2" key="1">
    <citation type="submission" date="2023-04" db="EMBL/GenBank/DDBJ databases">
        <title>Two novel species of Flavobacterium.</title>
        <authorList>
            <person name="Liu Q."/>
            <person name="Xin Y.-H."/>
        </authorList>
    </citation>
    <scope>NUCLEOTIDE SEQUENCE [LARGE SCALE GENOMIC DNA]</scope>
    <source>
        <strain evidence="1 2">LB1P51</strain>
    </source>
</reference>
<protein>
    <submittedName>
        <fullName evidence="1">XRE family transcriptional regulator</fullName>
    </submittedName>
</protein>
<evidence type="ECO:0000313" key="1">
    <source>
        <dbReference type="EMBL" id="MDI5894358.1"/>
    </source>
</evidence>
<sequence length="265" mass="30775">MDEKYTNIKERLLYFAKNQSIGIENFLEKIGMTYGSFKGKAKEGSLNSNALVEIYTKYPEINIEWLLTGTGNMLNENLKLVREPEEPYNLPDDDVIYIDESREPEVLYNERTGNKYFIYPDGTIRIEVLKIPFLAYASYVECFDDEVKLNQEFSKITFKVDHIGRGKYLGFESKGNSMWNNGGYDTPTGADILGREIGRHLWMSGFNKSKYGFILITHKGIYHKDIEKIDDEGHLILTSRNPNDEPFRCSLNEINEIYHVIKRTF</sequence>